<reference evidence="2" key="1">
    <citation type="submission" date="2015-07" db="EMBL/GenBank/DDBJ databases">
        <title>MeaNS - Measles Nucleotide Surveillance Program.</title>
        <authorList>
            <person name="Tran T."/>
            <person name="Druce J."/>
        </authorList>
    </citation>
    <scope>NUCLEOTIDE SEQUENCE</scope>
    <source>
        <strain evidence="2">UCB-OBI-ISO-001</strain>
        <tissue evidence="2">Gonad</tissue>
    </source>
</reference>
<name>A0A0L8HUK5_OCTBM</name>
<sequence length="75" mass="8404">MMKGGGGVGREQCCKMVAEGERGRGENKQRNCINKMAYNNNNNNNNNNNSSSSSSNNCNSGSNNNRNHYYYYYCC</sequence>
<evidence type="ECO:0000256" key="1">
    <source>
        <dbReference type="SAM" id="MobiDB-lite"/>
    </source>
</evidence>
<feature type="region of interest" description="Disordered" evidence="1">
    <location>
        <begin position="36"/>
        <end position="66"/>
    </location>
</feature>
<proteinExistence type="predicted"/>
<dbReference type="AlphaFoldDB" id="A0A0L8HUK5"/>
<feature type="compositionally biased region" description="Low complexity" evidence="1">
    <location>
        <begin position="39"/>
        <end position="66"/>
    </location>
</feature>
<accession>A0A0L8HUK5</accession>
<gene>
    <name evidence="2" type="ORF">OCBIM_22005769mg</name>
</gene>
<evidence type="ECO:0000313" key="2">
    <source>
        <dbReference type="EMBL" id="KOF92872.1"/>
    </source>
</evidence>
<protein>
    <submittedName>
        <fullName evidence="2">Uncharacterized protein</fullName>
    </submittedName>
</protein>
<organism evidence="2">
    <name type="scientific">Octopus bimaculoides</name>
    <name type="common">California two-spotted octopus</name>
    <dbReference type="NCBI Taxonomy" id="37653"/>
    <lineage>
        <taxon>Eukaryota</taxon>
        <taxon>Metazoa</taxon>
        <taxon>Spiralia</taxon>
        <taxon>Lophotrochozoa</taxon>
        <taxon>Mollusca</taxon>
        <taxon>Cephalopoda</taxon>
        <taxon>Coleoidea</taxon>
        <taxon>Octopodiformes</taxon>
        <taxon>Octopoda</taxon>
        <taxon>Incirrata</taxon>
        <taxon>Octopodidae</taxon>
        <taxon>Octopus</taxon>
    </lineage>
</organism>
<dbReference type="EMBL" id="KQ417278">
    <property type="protein sequence ID" value="KOF92872.1"/>
    <property type="molecule type" value="Genomic_DNA"/>
</dbReference>